<proteinExistence type="predicted"/>
<accession>A0ACB7P443</accession>
<evidence type="ECO:0000313" key="2">
    <source>
        <dbReference type="Proteomes" id="UP000724584"/>
    </source>
</evidence>
<sequence length="451" mass="50507">MKGHHDHSIVRYGFTYEYGRFYAKGRVECVSSSRLESMFLPRLTQEASSLLRTNCRAFVRGQLQHYGVDYDEREISGNGALLLKKMLLAGKCDEVPDYIEELKSEMHAEWLARQSDEFLSGHPGWVIEKYFVDRSGEPATTRTTRVVGIPYPLSSNRLPGQLRQAAQQLCGLHHATGFGTTQTIYLGWNRGAVEEAATHHAAEESRANQAKADVRERERAFSHDKYLASIRNPYDSGAVVPSPVGQYMIDCPEIEANYSDDVRNFDLTLEIHETSRLGVYQATFNFGVIEGMMMLCHDEGVLEEFCSENDHEGYDTDLECEDEDKDSDIEDESSDDETAVGSKRKATSTKPGVHPPKKLKMGPGSKPKKYFVRFKSRETGTGQINSDAEKGTITFGAPDLSAFTGKVDMGSIGSGVIFKARKVSACAPELRDSWSCYSEAAYEYARVSRWR</sequence>
<protein>
    <submittedName>
        <fullName evidence="1">Uncharacterized protein</fullName>
    </submittedName>
</protein>
<dbReference type="Proteomes" id="UP000724584">
    <property type="component" value="Unassembled WGS sequence"/>
</dbReference>
<dbReference type="EMBL" id="JAGIZQ010000006">
    <property type="protein sequence ID" value="KAH6623406.1"/>
    <property type="molecule type" value="Genomic_DNA"/>
</dbReference>
<name>A0ACB7P443_9PEZI</name>
<gene>
    <name evidence="1" type="ORF">F5144DRAFT_623373</name>
</gene>
<organism evidence="1 2">
    <name type="scientific">Chaetomium tenue</name>
    <dbReference type="NCBI Taxonomy" id="1854479"/>
    <lineage>
        <taxon>Eukaryota</taxon>
        <taxon>Fungi</taxon>
        <taxon>Dikarya</taxon>
        <taxon>Ascomycota</taxon>
        <taxon>Pezizomycotina</taxon>
        <taxon>Sordariomycetes</taxon>
        <taxon>Sordariomycetidae</taxon>
        <taxon>Sordariales</taxon>
        <taxon>Chaetomiaceae</taxon>
        <taxon>Chaetomium</taxon>
    </lineage>
</organism>
<reference evidence="1 2" key="1">
    <citation type="journal article" date="2021" name="Nat. Commun.">
        <title>Genetic determinants of endophytism in the Arabidopsis root mycobiome.</title>
        <authorList>
            <person name="Mesny F."/>
            <person name="Miyauchi S."/>
            <person name="Thiergart T."/>
            <person name="Pickel B."/>
            <person name="Atanasova L."/>
            <person name="Karlsson M."/>
            <person name="Huettel B."/>
            <person name="Barry K.W."/>
            <person name="Haridas S."/>
            <person name="Chen C."/>
            <person name="Bauer D."/>
            <person name="Andreopoulos W."/>
            <person name="Pangilinan J."/>
            <person name="LaButti K."/>
            <person name="Riley R."/>
            <person name="Lipzen A."/>
            <person name="Clum A."/>
            <person name="Drula E."/>
            <person name="Henrissat B."/>
            <person name="Kohler A."/>
            <person name="Grigoriev I.V."/>
            <person name="Martin F.M."/>
            <person name="Hacquard S."/>
        </authorList>
    </citation>
    <scope>NUCLEOTIDE SEQUENCE [LARGE SCALE GENOMIC DNA]</scope>
    <source>
        <strain evidence="1 2">MPI-SDFR-AT-0079</strain>
    </source>
</reference>
<keyword evidence="2" id="KW-1185">Reference proteome</keyword>
<comment type="caution">
    <text evidence="1">The sequence shown here is derived from an EMBL/GenBank/DDBJ whole genome shotgun (WGS) entry which is preliminary data.</text>
</comment>
<evidence type="ECO:0000313" key="1">
    <source>
        <dbReference type="EMBL" id="KAH6623406.1"/>
    </source>
</evidence>